<reference evidence="4 5" key="1">
    <citation type="submission" date="2023-10" db="EMBL/GenBank/DDBJ databases">
        <authorList>
            <person name="Botero Cardona J."/>
        </authorList>
    </citation>
    <scope>NUCLEOTIDE SEQUENCE [LARGE SCALE GENOMIC DNA]</scope>
    <source>
        <strain evidence="4 5">R-55214</strain>
    </source>
</reference>
<accession>A0ABN9YNP2</accession>
<dbReference type="InterPro" id="IPR001387">
    <property type="entry name" value="Cro/C1-type_HTH"/>
</dbReference>
<dbReference type="Pfam" id="PF13413">
    <property type="entry name" value="HTH_25"/>
    <property type="match status" value="1"/>
</dbReference>
<keyword evidence="5" id="KW-1185">Reference proteome</keyword>
<evidence type="ECO:0000313" key="4">
    <source>
        <dbReference type="EMBL" id="CAK1229695.1"/>
    </source>
</evidence>
<feature type="compositionally biased region" description="Low complexity" evidence="1">
    <location>
        <begin position="140"/>
        <end position="174"/>
    </location>
</feature>
<dbReference type="Proteomes" id="UP001314166">
    <property type="component" value="Unassembled WGS sequence"/>
</dbReference>
<keyword evidence="2" id="KW-0812">Transmembrane</keyword>
<dbReference type="InterPro" id="IPR050400">
    <property type="entry name" value="Bact_Cytoskel_RodZ"/>
</dbReference>
<dbReference type="PANTHER" id="PTHR34475:SF1">
    <property type="entry name" value="CYTOSKELETON PROTEIN RODZ"/>
    <property type="match status" value="1"/>
</dbReference>
<protein>
    <submittedName>
        <fullName evidence="4">Contains Xre-like HTH and DUF4115 domains (RodZ)</fullName>
    </submittedName>
</protein>
<evidence type="ECO:0000256" key="2">
    <source>
        <dbReference type="SAM" id="Phobius"/>
    </source>
</evidence>
<evidence type="ECO:0000313" key="5">
    <source>
        <dbReference type="Proteomes" id="UP001314166"/>
    </source>
</evidence>
<evidence type="ECO:0000256" key="1">
    <source>
        <dbReference type="SAM" id="MobiDB-lite"/>
    </source>
</evidence>
<gene>
    <name evidence="4" type="ORF">R55214_HHFBAMCI_00290</name>
</gene>
<evidence type="ECO:0000259" key="3">
    <source>
        <dbReference type="PROSITE" id="PS50943"/>
    </source>
</evidence>
<proteinExistence type="predicted"/>
<comment type="caution">
    <text evidence="4">The sequence shown here is derived from an EMBL/GenBank/DDBJ whole genome shotgun (WGS) entry which is preliminary data.</text>
</comment>
<dbReference type="EMBL" id="CAUZMB010000001">
    <property type="protein sequence ID" value="CAK1229695.1"/>
    <property type="molecule type" value="Genomic_DNA"/>
</dbReference>
<dbReference type="InterPro" id="IPR010982">
    <property type="entry name" value="Lambda_DNA-bd_dom_sf"/>
</dbReference>
<dbReference type="Gene3D" id="1.10.260.40">
    <property type="entry name" value="lambda repressor-like DNA-binding domains"/>
    <property type="match status" value="1"/>
</dbReference>
<dbReference type="RefSeq" id="WP_338343314.1">
    <property type="nucleotide sequence ID" value="NZ_CAUZLH010000001.1"/>
</dbReference>
<feature type="region of interest" description="Disordered" evidence="1">
    <location>
        <begin position="140"/>
        <end position="176"/>
    </location>
</feature>
<keyword evidence="2" id="KW-1133">Transmembrane helix</keyword>
<keyword evidence="2" id="KW-0472">Membrane</keyword>
<dbReference type="SUPFAM" id="SSF47413">
    <property type="entry name" value="lambda repressor-like DNA-binding domains"/>
    <property type="match status" value="1"/>
</dbReference>
<feature type="domain" description="HTH cro/C1-type" evidence="3">
    <location>
        <begin position="13"/>
        <end position="73"/>
    </location>
</feature>
<feature type="transmembrane region" description="Helical" evidence="2">
    <location>
        <begin position="119"/>
        <end position="136"/>
    </location>
</feature>
<dbReference type="CDD" id="cd00093">
    <property type="entry name" value="HTH_XRE"/>
    <property type="match status" value="1"/>
</dbReference>
<dbReference type="PROSITE" id="PS50943">
    <property type="entry name" value="HTH_CROC1"/>
    <property type="match status" value="1"/>
</dbReference>
<dbReference type="SMART" id="SM00530">
    <property type="entry name" value="HTH_XRE"/>
    <property type="match status" value="1"/>
</dbReference>
<sequence length="290" mass="31289">MTEYLASEISQQLREARLEKGYTIDQLAEMTKIQPRFLQAIEDGDQDALPGQFYARAFAKQFAEAVGLNPDDLFDEVEFDPQVISDLSHAHRDDDGVVRAGVNNTETFKSRFRGFIPKIWLAIIVVAVLLVAWFVVTRMSSGSNSSNSGNQVEVTSSSVPQSSSSSSAASSSSANGGINLGTATTNTAQLTTTYTVAGQLANTHTIVAKGQNGGSMFKVTDGTGKVLYNAWLNQTDEKSVEIPANTAIVNIQVSQVSHVNLTINNQHIDLPNLPTNPAPTTWNVVLNLNK</sequence>
<organism evidence="4 5">
    <name type="scientific">Fructobacillus evanidus</name>
    <dbReference type="NCBI Taxonomy" id="3064281"/>
    <lineage>
        <taxon>Bacteria</taxon>
        <taxon>Bacillati</taxon>
        <taxon>Bacillota</taxon>
        <taxon>Bacilli</taxon>
        <taxon>Lactobacillales</taxon>
        <taxon>Lactobacillaceae</taxon>
        <taxon>Fructobacillus</taxon>
    </lineage>
</organism>
<dbReference type="PANTHER" id="PTHR34475">
    <property type="match status" value="1"/>
</dbReference>
<name>A0ABN9YNP2_9LACO</name>